<name>A0A1H1J098_NATTX</name>
<dbReference type="InterPro" id="IPR003675">
    <property type="entry name" value="Rce1/LyrA-like_dom"/>
</dbReference>
<feature type="transmembrane region" description="Helical" evidence="1">
    <location>
        <begin position="113"/>
        <end position="133"/>
    </location>
</feature>
<evidence type="ECO:0000313" key="4">
    <source>
        <dbReference type="Proteomes" id="UP000198848"/>
    </source>
</evidence>
<evidence type="ECO:0000256" key="1">
    <source>
        <dbReference type="SAM" id="Phobius"/>
    </source>
</evidence>
<dbReference type="STRING" id="1095778.SAMN04489842_3953"/>
<sequence length="261" mass="27369">MSSPQPPEGESEGLPERSPLIAAAGAIGYVVGVFAFVIAASIVLTAGLAIAFFLADTPETFEWLLTGDGSIYLVVAEALLLGFGTVAAALLSFSLGWIPKRVVGFAVPTGRQLLVGVGATVGLVVLAALLSALVEFVGAPASDHALFDEDAPVSYYVVLAVLSILVIGPVEELLFRGLIQNYLRSAVTPVWAVVWTSVLFAVVHLPAYLTGAFSTAVASLAVIFVLSLVLGAIYERYRNVVLVMLIHGFYNAVLFGFEIVA</sequence>
<dbReference type="PANTHER" id="PTHR36435">
    <property type="entry name" value="SLR1288 PROTEIN"/>
    <property type="match status" value="1"/>
</dbReference>
<keyword evidence="1" id="KW-0812">Transmembrane</keyword>
<feature type="transmembrane region" description="Helical" evidence="1">
    <location>
        <begin position="71"/>
        <end position="93"/>
    </location>
</feature>
<protein>
    <recommendedName>
        <fullName evidence="2">CAAX prenyl protease 2/Lysostaphin resistance protein A-like domain-containing protein</fullName>
    </recommendedName>
</protein>
<evidence type="ECO:0000313" key="3">
    <source>
        <dbReference type="EMBL" id="SDR43404.1"/>
    </source>
</evidence>
<dbReference type="AlphaFoldDB" id="A0A1H1J098"/>
<dbReference type="EMBL" id="FNLC01000007">
    <property type="protein sequence ID" value="SDR43404.1"/>
    <property type="molecule type" value="Genomic_DNA"/>
</dbReference>
<feature type="transmembrane region" description="Helical" evidence="1">
    <location>
        <begin position="186"/>
        <end position="205"/>
    </location>
</feature>
<reference evidence="4" key="1">
    <citation type="submission" date="2016-10" db="EMBL/GenBank/DDBJ databases">
        <authorList>
            <person name="Varghese N."/>
            <person name="Submissions S."/>
        </authorList>
    </citation>
    <scope>NUCLEOTIDE SEQUENCE [LARGE SCALE GENOMIC DNA]</scope>
    <source>
        <strain evidence="4">DSM 24767</strain>
    </source>
</reference>
<feature type="domain" description="CAAX prenyl protease 2/Lysostaphin resistance protein A-like" evidence="2">
    <location>
        <begin position="156"/>
        <end position="253"/>
    </location>
</feature>
<keyword evidence="1" id="KW-1133">Transmembrane helix</keyword>
<dbReference type="RefSeq" id="WP_090385728.1">
    <property type="nucleotide sequence ID" value="NZ_FNLC01000007.1"/>
</dbReference>
<evidence type="ECO:0000259" key="2">
    <source>
        <dbReference type="Pfam" id="PF02517"/>
    </source>
</evidence>
<dbReference type="Pfam" id="PF02517">
    <property type="entry name" value="Rce1-like"/>
    <property type="match status" value="1"/>
</dbReference>
<proteinExistence type="predicted"/>
<gene>
    <name evidence="3" type="ORF">SAMN04489842_3953</name>
</gene>
<keyword evidence="4" id="KW-1185">Reference proteome</keyword>
<dbReference type="PANTHER" id="PTHR36435:SF1">
    <property type="entry name" value="CAAX AMINO TERMINAL PROTEASE FAMILY PROTEIN"/>
    <property type="match status" value="1"/>
</dbReference>
<keyword evidence="1" id="KW-0472">Membrane</keyword>
<organism evidence="3 4">
    <name type="scientific">Natronobacterium texcoconense</name>
    <dbReference type="NCBI Taxonomy" id="1095778"/>
    <lineage>
        <taxon>Archaea</taxon>
        <taxon>Methanobacteriati</taxon>
        <taxon>Methanobacteriota</taxon>
        <taxon>Stenosarchaea group</taxon>
        <taxon>Halobacteria</taxon>
        <taxon>Halobacteriales</taxon>
        <taxon>Natrialbaceae</taxon>
        <taxon>Natronobacterium</taxon>
    </lineage>
</organism>
<dbReference type="GO" id="GO:0080120">
    <property type="term" value="P:CAAX-box protein maturation"/>
    <property type="evidence" value="ECO:0007669"/>
    <property type="project" value="UniProtKB-ARBA"/>
</dbReference>
<feature type="transmembrane region" description="Helical" evidence="1">
    <location>
        <begin position="153"/>
        <end position="174"/>
    </location>
</feature>
<dbReference type="OrthoDB" id="275779at2157"/>
<feature type="transmembrane region" description="Helical" evidence="1">
    <location>
        <begin position="211"/>
        <end position="233"/>
    </location>
</feature>
<accession>A0A1H1J098</accession>
<dbReference type="GO" id="GO:0004175">
    <property type="term" value="F:endopeptidase activity"/>
    <property type="evidence" value="ECO:0007669"/>
    <property type="project" value="UniProtKB-ARBA"/>
</dbReference>
<feature type="transmembrane region" description="Helical" evidence="1">
    <location>
        <begin position="240"/>
        <end position="260"/>
    </location>
</feature>
<feature type="transmembrane region" description="Helical" evidence="1">
    <location>
        <begin position="20"/>
        <end position="51"/>
    </location>
</feature>
<dbReference type="InterPro" id="IPR052710">
    <property type="entry name" value="CAAX_protease"/>
</dbReference>
<dbReference type="Proteomes" id="UP000198848">
    <property type="component" value="Unassembled WGS sequence"/>
</dbReference>